<protein>
    <submittedName>
        <fullName evidence="3">Amidohydrolase</fullName>
    </submittedName>
</protein>
<accession>A0AAW2ZBB7</accession>
<keyword evidence="1" id="KW-1133">Transmembrane helix</keyword>
<dbReference type="Pfam" id="PF01979">
    <property type="entry name" value="Amidohydro_1"/>
    <property type="match status" value="2"/>
</dbReference>
<reference evidence="3 4" key="1">
    <citation type="submission" date="2024-03" db="EMBL/GenBank/DDBJ databases">
        <title>The Acrasis kona genome and developmental transcriptomes reveal deep origins of eukaryotic multicellular pathways.</title>
        <authorList>
            <person name="Sheikh S."/>
            <person name="Fu C.-J."/>
            <person name="Brown M.W."/>
            <person name="Baldauf S.L."/>
        </authorList>
    </citation>
    <scope>NUCLEOTIDE SEQUENCE [LARGE SCALE GENOMIC DNA]</scope>
    <source>
        <strain evidence="3 4">ATCC MYA-3509</strain>
    </source>
</reference>
<keyword evidence="4" id="KW-1185">Reference proteome</keyword>
<dbReference type="InterPro" id="IPR032466">
    <property type="entry name" value="Metal_Hydrolase"/>
</dbReference>
<evidence type="ECO:0000259" key="2">
    <source>
        <dbReference type="Pfam" id="PF01979"/>
    </source>
</evidence>
<keyword evidence="1" id="KW-0812">Transmembrane</keyword>
<feature type="domain" description="Amidohydrolase-related" evidence="2">
    <location>
        <begin position="805"/>
        <end position="860"/>
    </location>
</feature>
<dbReference type="GO" id="GO:0016810">
    <property type="term" value="F:hydrolase activity, acting on carbon-nitrogen (but not peptide) bonds"/>
    <property type="evidence" value="ECO:0007669"/>
    <property type="project" value="InterPro"/>
</dbReference>
<dbReference type="PANTHER" id="PTHR43135">
    <property type="entry name" value="ALPHA-D-RIBOSE 1-METHYLPHOSPHONATE 5-TRIPHOSPHATE DIPHOSPHATASE"/>
    <property type="match status" value="1"/>
</dbReference>
<proteinExistence type="predicted"/>
<dbReference type="SUPFAM" id="SSF51338">
    <property type="entry name" value="Composite domain of metallo-dependent hydrolases"/>
    <property type="match status" value="2"/>
</dbReference>
<evidence type="ECO:0000313" key="4">
    <source>
        <dbReference type="Proteomes" id="UP001431209"/>
    </source>
</evidence>
<dbReference type="InterPro" id="IPR011059">
    <property type="entry name" value="Metal-dep_hydrolase_composite"/>
</dbReference>
<evidence type="ECO:0000313" key="3">
    <source>
        <dbReference type="EMBL" id="KAL0486740.1"/>
    </source>
</evidence>
<evidence type="ECO:0000256" key="1">
    <source>
        <dbReference type="SAM" id="Phobius"/>
    </source>
</evidence>
<dbReference type="Gene3D" id="3.20.20.140">
    <property type="entry name" value="Metal-dependent hydrolases"/>
    <property type="match status" value="3"/>
</dbReference>
<organism evidence="3 4">
    <name type="scientific">Acrasis kona</name>
    <dbReference type="NCBI Taxonomy" id="1008807"/>
    <lineage>
        <taxon>Eukaryota</taxon>
        <taxon>Discoba</taxon>
        <taxon>Heterolobosea</taxon>
        <taxon>Tetramitia</taxon>
        <taxon>Eutetramitia</taxon>
        <taxon>Acrasidae</taxon>
        <taxon>Acrasis</taxon>
    </lineage>
</organism>
<dbReference type="EMBL" id="JAOPGA020001261">
    <property type="protein sequence ID" value="KAL0486740.1"/>
    <property type="molecule type" value="Genomic_DNA"/>
</dbReference>
<name>A0AAW2ZBB7_9EUKA</name>
<dbReference type="PANTHER" id="PTHR43135:SF3">
    <property type="entry name" value="ALPHA-D-RIBOSE 1-METHYLPHOSPHONATE 5-TRIPHOSPHATE DIPHOSPHATASE"/>
    <property type="match status" value="1"/>
</dbReference>
<dbReference type="InterPro" id="IPR006680">
    <property type="entry name" value="Amidohydro-rel"/>
</dbReference>
<dbReference type="Proteomes" id="UP001431209">
    <property type="component" value="Unassembled WGS sequence"/>
</dbReference>
<keyword evidence="1" id="KW-0472">Membrane</keyword>
<feature type="domain" description="Amidohydrolase-related" evidence="2">
    <location>
        <begin position="136"/>
        <end position="472"/>
    </location>
</feature>
<gene>
    <name evidence="3" type="ORF">AKO1_001605</name>
</gene>
<dbReference type="InterPro" id="IPR051781">
    <property type="entry name" value="Metallo-dep_Hydrolase"/>
</dbReference>
<dbReference type="AlphaFoldDB" id="A0AAW2ZBB7"/>
<feature type="transmembrane region" description="Helical" evidence="1">
    <location>
        <begin position="22"/>
        <end position="42"/>
    </location>
</feature>
<sequence>MIDEDGNPIIQEKQKPNTILKYVVYALCGLLFVGVLVITTMATNRMMKSSPIDPSRGSNCKQLPPISTYKYDINPNRPAINLERAHLIKNGRTIINGTIIDNFSVLIGTNGKIISAGQNLVPNVDVFTMSEADGKFIMPGTVDCHSHLGVNGFPGLYGNDDVNEMTNPILPQVRAIDALDPEDFAIQQILESGVTTSLVLPGSSNAMGGEGVIVKNKPGTSNSEMLFPGAPMALKMACGENPKHYYKRLDIAPSSRMGSAWLMREKFQQAKDLVQQQDDFDCNAKSNDNRPENLELDTLSYLLRKHTNVTLHVHCYQTHDLEMMVRLSREFGFKIDTFQHALEAYKVPQLLLNNNISVSTFSDMFGFKTEAYDSSVNAPILLENAGVNVILKSDHPVLHAKWLLMSAAKSHYYGMTLQGSIDAITINPAKGLRLGHRVGALLPGYDADIVLYDRHPLRLGARPDKVYIDGKLLVDNKLPLRPDAAVASTSRNDPIQIQQGAGDECKTRTRYSSYAIKDALVYTMTTNGDKAASKATIVVRDGMVTCVDATCQVPSDAVVFSVTNDNGIVTPGLIEATTDIGLIDISAESDTYDGTSTTAINDDVRARDAIRMDSRTMRAAFKSGVTTVISRRSGDTLVNGWSVAYHTVGRVISESVIVDQVALHVNIGTSIKSSKGQYNSVSEQVSRLRKYFQSYKGDIPLIVAKCHQADDMDQLLSLKQQFNLKLIITGAAEAQIIADKLVDKNCSVIVTPIAEDESWLSTWDNRRSSYDFGAGVLHSKGVTLGIGIGNPAHDVRNLRWNAGLLSTDGFGSIPTVDALRSVTSGIADMFSLPDGVGRIKVGTRANFVLFDGNPLTFEGRPRLVAVGDTVECGDQLKQY</sequence>
<comment type="caution">
    <text evidence="3">The sequence shown here is derived from an EMBL/GenBank/DDBJ whole genome shotgun (WGS) entry which is preliminary data.</text>
</comment>
<dbReference type="SUPFAM" id="SSF51556">
    <property type="entry name" value="Metallo-dependent hydrolases"/>
    <property type="match status" value="1"/>
</dbReference>